<evidence type="ECO:0000256" key="1">
    <source>
        <dbReference type="ARBA" id="ARBA00022670"/>
    </source>
</evidence>
<dbReference type="SUPFAM" id="SSF50494">
    <property type="entry name" value="Trypsin-like serine proteases"/>
    <property type="match status" value="1"/>
</dbReference>
<proteinExistence type="predicted"/>
<dbReference type="InterPro" id="IPR009003">
    <property type="entry name" value="Peptidase_S1_PA"/>
</dbReference>
<evidence type="ECO:0000313" key="5">
    <source>
        <dbReference type="EMBL" id="MFD2114453.1"/>
    </source>
</evidence>
<dbReference type="SUPFAM" id="SSF55383">
    <property type="entry name" value="Copper amine oxidase, domain N"/>
    <property type="match status" value="1"/>
</dbReference>
<dbReference type="Proteomes" id="UP001597362">
    <property type="component" value="Unassembled WGS sequence"/>
</dbReference>
<protein>
    <submittedName>
        <fullName evidence="5">Trypsin-like peptidase domain-containing protein</fullName>
    </submittedName>
</protein>
<name>A0ABW4YFM2_9BACL</name>
<dbReference type="RefSeq" id="WP_377769433.1">
    <property type="nucleotide sequence ID" value="NZ_JBHUHO010000005.1"/>
</dbReference>
<evidence type="ECO:0000256" key="2">
    <source>
        <dbReference type="ARBA" id="ARBA00022801"/>
    </source>
</evidence>
<reference evidence="6" key="1">
    <citation type="journal article" date="2019" name="Int. J. Syst. Evol. Microbiol.">
        <title>The Global Catalogue of Microorganisms (GCM) 10K type strain sequencing project: providing services to taxonomists for standard genome sequencing and annotation.</title>
        <authorList>
            <consortium name="The Broad Institute Genomics Platform"/>
            <consortium name="The Broad Institute Genome Sequencing Center for Infectious Disease"/>
            <person name="Wu L."/>
            <person name="Ma J."/>
        </authorList>
    </citation>
    <scope>NUCLEOTIDE SEQUENCE [LARGE SCALE GENOMIC DNA]</scope>
    <source>
        <strain evidence="6">GH52</strain>
    </source>
</reference>
<dbReference type="EMBL" id="JBHUHO010000005">
    <property type="protein sequence ID" value="MFD2114453.1"/>
    <property type="molecule type" value="Genomic_DNA"/>
</dbReference>
<gene>
    <name evidence="5" type="ORF">ACFSJH_01620</name>
</gene>
<dbReference type="InterPro" id="IPR051201">
    <property type="entry name" value="Chloro_Bact_Ser_Proteases"/>
</dbReference>
<dbReference type="Gene3D" id="3.30.457.10">
    <property type="entry name" value="Copper amine oxidase-like, N-terminal domain"/>
    <property type="match status" value="1"/>
</dbReference>
<dbReference type="PANTHER" id="PTHR43343">
    <property type="entry name" value="PEPTIDASE S12"/>
    <property type="match status" value="1"/>
</dbReference>
<feature type="domain" description="Copper amine oxidase-like N-terminal" evidence="4">
    <location>
        <begin position="96"/>
        <end position="201"/>
    </location>
</feature>
<dbReference type="PANTHER" id="PTHR43343:SF3">
    <property type="entry name" value="PROTEASE DO-LIKE 8, CHLOROPLASTIC"/>
    <property type="match status" value="1"/>
</dbReference>
<dbReference type="InterPro" id="IPR012854">
    <property type="entry name" value="Cu_amine_oxidase-like_N"/>
</dbReference>
<evidence type="ECO:0000259" key="4">
    <source>
        <dbReference type="Pfam" id="PF07833"/>
    </source>
</evidence>
<keyword evidence="6" id="KW-1185">Reference proteome</keyword>
<dbReference type="InterPro" id="IPR001940">
    <property type="entry name" value="Peptidase_S1C"/>
</dbReference>
<dbReference type="PRINTS" id="PR00834">
    <property type="entry name" value="PROTEASES2C"/>
</dbReference>
<dbReference type="InterPro" id="IPR036582">
    <property type="entry name" value="Mao_N_sf"/>
</dbReference>
<dbReference type="Pfam" id="PF07833">
    <property type="entry name" value="Cu_amine_oxidN1"/>
    <property type="match status" value="1"/>
</dbReference>
<keyword evidence="2" id="KW-0378">Hydrolase</keyword>
<comment type="caution">
    <text evidence="5">The sequence shown here is derived from an EMBL/GenBank/DDBJ whole genome shotgun (WGS) entry which is preliminary data.</text>
</comment>
<dbReference type="Gene3D" id="2.40.10.120">
    <property type="match status" value="1"/>
</dbReference>
<dbReference type="Pfam" id="PF13365">
    <property type="entry name" value="Trypsin_2"/>
    <property type="match status" value="1"/>
</dbReference>
<evidence type="ECO:0000256" key="3">
    <source>
        <dbReference type="ARBA" id="ARBA00022825"/>
    </source>
</evidence>
<sequence>MQIAPYLMFFSNDIDSGRLIGYDSCNKIGMGAGEMHQQFKYKWVAALLIALLWVPSIGVFLNGAEHQMYVEAASYEKVASVVTANNKQISPYRLIVDDKEVKLKAALLQEKGVTYVTMSDLFSSLAIRYQYEKTTNTVIAKNGNTTVTFKVGEAKAYINGDMKKLTATTMQKNNRIYVPVRAFAELFEVKLAVNASQKTIHLTTAMYEAIKLTEQPGKPAVTSNQSKLSGAQIVEMLDESIVTILTNEAQGTGIVIGDQLVVTNYHVIEGAQEAIIETINGDSLKVKGVVATDEMRDIAIVMTDQQLGLKAATVDSGFHVQKGDKVYALGSPLGVTNTISEGLISNLSFAIFQFSAPIDHGSSGGALIDEYGNIIGMTTAKLPHTSASIGYAISGYYMNELVGEVTEQAKQKAAFLPSKLPASLVGSSPTDITRVIRENYSSIDTSYGSAKLTDWKVERDASNWLVINANIDPIFYLYHSTSAKVEIQAWLIQLGNQLHKMLPNETVQLTISFERDYSFKPRGLTDGEVTSLSNEKWKVRYSVFELQFKDQMYMKTRDI</sequence>
<accession>A0ABW4YFM2</accession>
<evidence type="ECO:0000313" key="6">
    <source>
        <dbReference type="Proteomes" id="UP001597362"/>
    </source>
</evidence>
<keyword evidence="1" id="KW-0645">Protease</keyword>
<organism evidence="5 6">
    <name type="scientific">Paenibacillus yanchengensis</name>
    <dbReference type="NCBI Taxonomy" id="2035833"/>
    <lineage>
        <taxon>Bacteria</taxon>
        <taxon>Bacillati</taxon>
        <taxon>Bacillota</taxon>
        <taxon>Bacilli</taxon>
        <taxon>Bacillales</taxon>
        <taxon>Paenibacillaceae</taxon>
        <taxon>Paenibacillus</taxon>
    </lineage>
</organism>
<keyword evidence="3" id="KW-0720">Serine protease</keyword>